<keyword evidence="2" id="KW-1185">Reference proteome</keyword>
<name>A0AAP2E2E2_9BACT</name>
<comment type="caution">
    <text evidence="1">The sequence shown here is derived from an EMBL/GenBank/DDBJ whole genome shotgun (WGS) entry which is preliminary data.</text>
</comment>
<dbReference type="AlphaFoldDB" id="A0AAP2E2E2"/>
<sequence>MDEFFRFFSESNITLSKEQILMFNRLTEKLSSLVKGNNDKNDEIIMRSKEQEELTRFVSFVFITNKKVMGEFAWRTLVTGFVSGARRNREY</sequence>
<evidence type="ECO:0000313" key="2">
    <source>
        <dbReference type="Proteomes" id="UP001319080"/>
    </source>
</evidence>
<dbReference type="Proteomes" id="UP001319080">
    <property type="component" value="Unassembled WGS sequence"/>
</dbReference>
<dbReference type="RefSeq" id="WP_254086339.1">
    <property type="nucleotide sequence ID" value="NZ_JAHESE010000026.1"/>
</dbReference>
<evidence type="ECO:0000313" key="1">
    <source>
        <dbReference type="EMBL" id="MBT1710763.1"/>
    </source>
</evidence>
<dbReference type="EMBL" id="JAHESE010000026">
    <property type="protein sequence ID" value="MBT1710763.1"/>
    <property type="molecule type" value="Genomic_DNA"/>
</dbReference>
<organism evidence="1 2">
    <name type="scientific">Dawidia cretensis</name>
    <dbReference type="NCBI Taxonomy" id="2782350"/>
    <lineage>
        <taxon>Bacteria</taxon>
        <taxon>Pseudomonadati</taxon>
        <taxon>Bacteroidota</taxon>
        <taxon>Cytophagia</taxon>
        <taxon>Cytophagales</taxon>
        <taxon>Chryseotaleaceae</taxon>
        <taxon>Dawidia</taxon>
    </lineage>
</organism>
<proteinExistence type="predicted"/>
<gene>
    <name evidence="1" type="ORF">KK062_21155</name>
</gene>
<reference evidence="1 2" key="1">
    <citation type="submission" date="2021-05" db="EMBL/GenBank/DDBJ databases">
        <title>A Polyphasic approach of four new species of the genus Ohtaekwangia: Ohtaekwangia histidinii sp. nov., Ohtaekwangia cretensis sp. nov., Ohtaekwangia indiensis sp. nov., Ohtaekwangia reichenbachii sp. nov. from diverse environment.</title>
        <authorList>
            <person name="Octaviana S."/>
        </authorList>
    </citation>
    <scope>NUCLEOTIDE SEQUENCE [LARGE SCALE GENOMIC DNA]</scope>
    <source>
        <strain evidence="1 2">PWU5</strain>
    </source>
</reference>
<protein>
    <submittedName>
        <fullName evidence="1">Uncharacterized protein</fullName>
    </submittedName>
</protein>
<accession>A0AAP2E2E2</accession>